<evidence type="ECO:0000313" key="2">
    <source>
        <dbReference type="EMBL" id="AEA46654.1"/>
    </source>
</evidence>
<sequence>MEVEVKIKDYEIDFEKATSLANSIASNFGEAMLLSWCDYKRGVRNPDVECCGENSWEIYAKNRGGNLKIKINEDYAFMFRIQ</sequence>
<dbReference type="Proteomes" id="UP000008136">
    <property type="component" value="Chromosome"/>
</dbReference>
<dbReference type="HOGENOM" id="CLU_180631_1_0_2"/>
<dbReference type="AlphaFoldDB" id="F2KQU2"/>
<feature type="domain" description="DUF5619" evidence="1">
    <location>
        <begin position="2"/>
        <end position="79"/>
    </location>
</feature>
<dbReference type="KEGG" id="ave:Arcve_0633"/>
<dbReference type="GeneID" id="10393730"/>
<dbReference type="OrthoDB" id="50454at2157"/>
<reference evidence="2 3" key="1">
    <citation type="submission" date="2011-03" db="EMBL/GenBank/DDBJ databases">
        <title>The complete genome of Archaeoglobus veneficus SNP6.</title>
        <authorList>
            <consortium name="US DOE Joint Genome Institute (JGI-PGF)"/>
            <person name="Lucas S."/>
            <person name="Copeland A."/>
            <person name="Lapidus A."/>
            <person name="Bruce D."/>
            <person name="Goodwin L."/>
            <person name="Pitluck S."/>
            <person name="Kyrpides N."/>
            <person name="Mavromatis K."/>
            <person name="Pagani I."/>
            <person name="Ivanova N."/>
            <person name="Mikhailova N."/>
            <person name="Lu M."/>
            <person name="Detter J.C."/>
            <person name="Tapia R."/>
            <person name="Han C."/>
            <person name="Land M."/>
            <person name="Hauser L."/>
            <person name="Markowitz V."/>
            <person name="Cheng J.-F."/>
            <person name="Hugenholtz P."/>
            <person name="Woyke T."/>
            <person name="Wu D."/>
            <person name="Spring S."/>
            <person name="Brambilla E."/>
            <person name="Klenk H.-P."/>
            <person name="Eisen J.A."/>
        </authorList>
    </citation>
    <scope>NUCLEOTIDE SEQUENCE [LARGE SCALE GENOMIC DNA]</scope>
    <source>
        <strain>SNP6</strain>
    </source>
</reference>
<gene>
    <name evidence="2" type="ordered locus">Arcve_0633</name>
</gene>
<evidence type="ECO:0000313" key="3">
    <source>
        <dbReference type="Proteomes" id="UP000008136"/>
    </source>
</evidence>
<dbReference type="InterPro" id="IPR041145">
    <property type="entry name" value="DUF5619"/>
</dbReference>
<organism evidence="2 3">
    <name type="scientific">Archaeoglobus veneficus (strain DSM 11195 / SNP6)</name>
    <dbReference type="NCBI Taxonomy" id="693661"/>
    <lineage>
        <taxon>Archaea</taxon>
        <taxon>Methanobacteriati</taxon>
        <taxon>Methanobacteriota</taxon>
        <taxon>Archaeoglobi</taxon>
        <taxon>Archaeoglobales</taxon>
        <taxon>Archaeoglobaceae</taxon>
        <taxon>Archaeoglobus</taxon>
    </lineage>
</organism>
<dbReference type="EMBL" id="CP002588">
    <property type="protein sequence ID" value="AEA46654.1"/>
    <property type="molecule type" value="Genomic_DNA"/>
</dbReference>
<keyword evidence="3" id="KW-1185">Reference proteome</keyword>
<accession>F2KQU2</accession>
<dbReference type="eggNOG" id="arCOG10394">
    <property type="taxonomic scope" value="Archaea"/>
</dbReference>
<dbReference type="Pfam" id="PF18505">
    <property type="entry name" value="DUF5619"/>
    <property type="match status" value="1"/>
</dbReference>
<protein>
    <recommendedName>
        <fullName evidence="1">DUF5619 domain-containing protein</fullName>
    </recommendedName>
</protein>
<name>F2KQU2_ARCVS</name>
<dbReference type="STRING" id="693661.Arcve_0633"/>
<evidence type="ECO:0000259" key="1">
    <source>
        <dbReference type="Pfam" id="PF18505"/>
    </source>
</evidence>
<dbReference type="RefSeq" id="WP_013683328.1">
    <property type="nucleotide sequence ID" value="NC_015320.1"/>
</dbReference>
<proteinExistence type="predicted"/>
<dbReference type="Gene3D" id="3.30.1490.340">
    <property type="match status" value="1"/>
</dbReference>